<proteinExistence type="predicted"/>
<dbReference type="AlphaFoldDB" id="A0A7Z0LM51"/>
<evidence type="ECO:0000313" key="11">
    <source>
        <dbReference type="EMBL" id="NYS61473.1"/>
    </source>
</evidence>
<dbReference type="PANTHER" id="PTHR32507">
    <property type="entry name" value="NA(+)/H(+) ANTIPORTER 1"/>
    <property type="match status" value="1"/>
</dbReference>
<feature type="transmembrane region" description="Helical" evidence="9">
    <location>
        <begin position="370"/>
        <end position="390"/>
    </location>
</feature>
<evidence type="ECO:0000256" key="8">
    <source>
        <dbReference type="ARBA" id="ARBA00023136"/>
    </source>
</evidence>
<evidence type="ECO:0000256" key="6">
    <source>
        <dbReference type="ARBA" id="ARBA00022989"/>
    </source>
</evidence>
<keyword evidence="12" id="KW-1185">Reference proteome</keyword>
<evidence type="ECO:0000256" key="9">
    <source>
        <dbReference type="SAM" id="Phobius"/>
    </source>
</evidence>
<organism evidence="11 12">
    <name type="scientific">Vreelandella salicampi</name>
    <dbReference type="NCBI Taxonomy" id="1449798"/>
    <lineage>
        <taxon>Bacteria</taxon>
        <taxon>Pseudomonadati</taxon>
        <taxon>Pseudomonadota</taxon>
        <taxon>Gammaproteobacteria</taxon>
        <taxon>Oceanospirillales</taxon>
        <taxon>Halomonadaceae</taxon>
        <taxon>Vreelandella</taxon>
    </lineage>
</organism>
<evidence type="ECO:0000256" key="3">
    <source>
        <dbReference type="ARBA" id="ARBA00022449"/>
    </source>
</evidence>
<accession>A0A7Z0LM51</accession>
<feature type="transmembrane region" description="Helical" evidence="9">
    <location>
        <begin position="33"/>
        <end position="52"/>
    </location>
</feature>
<feature type="transmembrane region" description="Helical" evidence="9">
    <location>
        <begin position="396"/>
        <end position="419"/>
    </location>
</feature>
<feature type="transmembrane region" description="Helical" evidence="9">
    <location>
        <begin position="315"/>
        <end position="333"/>
    </location>
</feature>
<feature type="domain" description="Cation/H+ exchanger transmembrane" evidence="10">
    <location>
        <begin position="15"/>
        <end position="268"/>
    </location>
</feature>
<feature type="transmembrane region" description="Helical" evidence="9">
    <location>
        <begin position="166"/>
        <end position="187"/>
    </location>
</feature>
<dbReference type="Proteomes" id="UP000586119">
    <property type="component" value="Unassembled WGS sequence"/>
</dbReference>
<evidence type="ECO:0000256" key="5">
    <source>
        <dbReference type="ARBA" id="ARBA00022692"/>
    </source>
</evidence>
<dbReference type="Pfam" id="PF00999">
    <property type="entry name" value="Na_H_Exchanger"/>
    <property type="match status" value="2"/>
</dbReference>
<dbReference type="EMBL" id="JACCDF010000010">
    <property type="protein sequence ID" value="NYS61473.1"/>
    <property type="molecule type" value="Genomic_DNA"/>
</dbReference>
<feature type="transmembrane region" description="Helical" evidence="9">
    <location>
        <begin position="6"/>
        <end position="24"/>
    </location>
</feature>
<reference evidence="11 12" key="1">
    <citation type="journal article" date="2015" name="Int. J. Syst. Evol. Microbiol.">
        <title>Halomonas salicampi sp. nov., a halotolerant and alkalitolerant bacterium isolated from a saltern soil.</title>
        <authorList>
            <person name="Lee J.C."/>
            <person name="Kim Y.S."/>
            <person name="Yun B.S."/>
            <person name="Whang K.S."/>
        </authorList>
    </citation>
    <scope>NUCLEOTIDE SEQUENCE [LARGE SCALE GENOMIC DNA]</scope>
    <source>
        <strain evidence="11 12">BH103</strain>
    </source>
</reference>
<feature type="transmembrane region" description="Helical" evidence="9">
    <location>
        <begin position="97"/>
        <end position="130"/>
    </location>
</feature>
<dbReference type="InterPro" id="IPR038770">
    <property type="entry name" value="Na+/solute_symporter_sf"/>
</dbReference>
<evidence type="ECO:0000256" key="1">
    <source>
        <dbReference type="ARBA" id="ARBA00004651"/>
    </source>
</evidence>
<dbReference type="GO" id="GO:1902600">
    <property type="term" value="P:proton transmembrane transport"/>
    <property type="evidence" value="ECO:0007669"/>
    <property type="project" value="InterPro"/>
</dbReference>
<evidence type="ECO:0000256" key="7">
    <source>
        <dbReference type="ARBA" id="ARBA00023065"/>
    </source>
</evidence>
<dbReference type="Gene3D" id="1.20.1530.20">
    <property type="match status" value="1"/>
</dbReference>
<comment type="caution">
    <text evidence="11">The sequence shown here is derived from an EMBL/GenBank/DDBJ whole genome shotgun (WGS) entry which is preliminary data.</text>
</comment>
<feature type="transmembrane region" description="Helical" evidence="9">
    <location>
        <begin position="237"/>
        <end position="263"/>
    </location>
</feature>
<protein>
    <submittedName>
        <fullName evidence="11">Cation:proton antiporter</fullName>
    </submittedName>
</protein>
<evidence type="ECO:0000256" key="2">
    <source>
        <dbReference type="ARBA" id="ARBA00022448"/>
    </source>
</evidence>
<name>A0A7Z0LM51_9GAMM</name>
<comment type="subcellular location">
    <subcellularLocation>
        <location evidence="1">Cell membrane</location>
        <topology evidence="1">Multi-pass membrane protein</topology>
    </subcellularLocation>
</comment>
<evidence type="ECO:0000256" key="4">
    <source>
        <dbReference type="ARBA" id="ARBA00022475"/>
    </source>
</evidence>
<dbReference type="PANTHER" id="PTHR32507:SF8">
    <property type="entry name" value="CNH1P"/>
    <property type="match status" value="1"/>
</dbReference>
<keyword evidence="7" id="KW-0406">Ion transport</keyword>
<feature type="domain" description="Cation/H+ exchanger transmembrane" evidence="10">
    <location>
        <begin position="329"/>
        <end position="424"/>
    </location>
</feature>
<dbReference type="GO" id="GO:0005886">
    <property type="term" value="C:plasma membrane"/>
    <property type="evidence" value="ECO:0007669"/>
    <property type="project" value="UniProtKB-SubCell"/>
</dbReference>
<keyword evidence="5 9" id="KW-0812">Transmembrane</keyword>
<keyword evidence="6 9" id="KW-1133">Transmembrane helix</keyword>
<keyword evidence="2" id="KW-0813">Transport</keyword>
<keyword evidence="3" id="KW-0050">Antiport</keyword>
<keyword evidence="8 9" id="KW-0472">Membrane</keyword>
<dbReference type="InterPro" id="IPR006153">
    <property type="entry name" value="Cation/H_exchanger_TM"/>
</dbReference>
<keyword evidence="4" id="KW-1003">Cell membrane</keyword>
<feature type="transmembrane region" description="Helical" evidence="9">
    <location>
        <begin position="58"/>
        <end position="76"/>
    </location>
</feature>
<sequence>MTNAAWFVLIGTLLIMMGLRSPFFQRLRLTPSIVYLAIGITLGPSILGAFHFNPLKQAHLLEVLAEIAVLVSLFIAGMKMPLPFRWREWHAPVRLAFLSMTISVALTAAFGYYVLALPLGAAVVLGAILAPTDPVLATDVQVRHMGDKDPLRFTLTSEAGMNDGSAFPFVMLGLAMLSAPVSFELLGTWVLKDVLWSTVAALVVGVLMGRLLAQLVWKQRFLISEGPLLDDFLGLGLIGMVYGICLLLDAWGFLAVFAAAISLRQSERKLASIHAPGEEPSSAPAIQVLPEESTPQHGTQVAEGSLLFKESLERLSELVLVMLLGGMLFLDSWSFRAVGLALFLFVIVRPISVFLGLLGSGTPVRLQMLVGWFGVRGIGSIYYLMFAIVYGLPEELALEFIHITLVVIVLSIIIHGLTVKPMMSKWWSS</sequence>
<dbReference type="RefSeq" id="WP_179930798.1">
    <property type="nucleotide sequence ID" value="NZ_JACCDF010000010.1"/>
</dbReference>
<evidence type="ECO:0000259" key="10">
    <source>
        <dbReference type="Pfam" id="PF00999"/>
    </source>
</evidence>
<dbReference type="GO" id="GO:0015297">
    <property type="term" value="F:antiporter activity"/>
    <property type="evidence" value="ECO:0007669"/>
    <property type="project" value="UniProtKB-KW"/>
</dbReference>
<evidence type="ECO:0000313" key="12">
    <source>
        <dbReference type="Proteomes" id="UP000586119"/>
    </source>
</evidence>
<feature type="transmembrane region" description="Helical" evidence="9">
    <location>
        <begin position="194"/>
        <end position="217"/>
    </location>
</feature>
<gene>
    <name evidence="11" type="ORF">HZS81_11985</name>
</gene>
<feature type="transmembrane region" description="Helical" evidence="9">
    <location>
        <begin position="339"/>
        <end position="358"/>
    </location>
</feature>